<sequence>MDELALSIREKVPWCMLFADDIVLVDEAGRELIFWRCGERSGVQRFELSRTKSGILGVQIVMSGWRMGSSGDIGDDVTRISAALLYGAGVGGQNSRVQKLHVAEMRMLRWMCGHTRSDKIRNKVIRRRWEWLCGGQG</sequence>
<dbReference type="AlphaFoldDB" id="A0A9J5XE56"/>
<organism evidence="1 2">
    <name type="scientific">Solanum commersonii</name>
    <name type="common">Commerson's wild potato</name>
    <name type="synonym">Commerson's nightshade</name>
    <dbReference type="NCBI Taxonomy" id="4109"/>
    <lineage>
        <taxon>Eukaryota</taxon>
        <taxon>Viridiplantae</taxon>
        <taxon>Streptophyta</taxon>
        <taxon>Embryophyta</taxon>
        <taxon>Tracheophyta</taxon>
        <taxon>Spermatophyta</taxon>
        <taxon>Magnoliopsida</taxon>
        <taxon>eudicotyledons</taxon>
        <taxon>Gunneridae</taxon>
        <taxon>Pentapetalae</taxon>
        <taxon>asterids</taxon>
        <taxon>lamiids</taxon>
        <taxon>Solanales</taxon>
        <taxon>Solanaceae</taxon>
        <taxon>Solanoideae</taxon>
        <taxon>Solaneae</taxon>
        <taxon>Solanum</taxon>
    </lineage>
</organism>
<accession>A0A9J5XE56</accession>
<dbReference type="OrthoDB" id="768353at2759"/>
<comment type="caution">
    <text evidence="1">The sequence shown here is derived from an EMBL/GenBank/DDBJ whole genome shotgun (WGS) entry which is preliminary data.</text>
</comment>
<evidence type="ECO:0000313" key="1">
    <source>
        <dbReference type="EMBL" id="KAG5585500.1"/>
    </source>
</evidence>
<evidence type="ECO:0000313" key="2">
    <source>
        <dbReference type="Proteomes" id="UP000824120"/>
    </source>
</evidence>
<reference evidence="1 2" key="1">
    <citation type="submission" date="2020-09" db="EMBL/GenBank/DDBJ databases">
        <title>De no assembly of potato wild relative species, Solanum commersonii.</title>
        <authorList>
            <person name="Cho K."/>
        </authorList>
    </citation>
    <scope>NUCLEOTIDE SEQUENCE [LARGE SCALE GENOMIC DNA]</scope>
    <source>
        <strain evidence="1">LZ3.2</strain>
        <tissue evidence="1">Leaf</tissue>
    </source>
</reference>
<protein>
    <recommendedName>
        <fullName evidence="3">Reverse transcriptase domain-containing protein</fullName>
    </recommendedName>
</protein>
<keyword evidence="2" id="KW-1185">Reference proteome</keyword>
<dbReference type="Proteomes" id="UP000824120">
    <property type="component" value="Chromosome 9"/>
</dbReference>
<name>A0A9J5XE56_SOLCO</name>
<evidence type="ECO:0008006" key="3">
    <source>
        <dbReference type="Google" id="ProtNLM"/>
    </source>
</evidence>
<proteinExistence type="predicted"/>
<gene>
    <name evidence="1" type="ORF">H5410_045934</name>
</gene>
<dbReference type="EMBL" id="JACXVP010000009">
    <property type="protein sequence ID" value="KAG5585500.1"/>
    <property type="molecule type" value="Genomic_DNA"/>
</dbReference>